<comment type="cofactor">
    <cofactor evidence="1 11">
        <name>FAD</name>
        <dbReference type="ChEBI" id="CHEBI:57692"/>
    </cofactor>
</comment>
<dbReference type="Pfam" id="PF13932">
    <property type="entry name" value="SAM_GIDA_C"/>
    <property type="match status" value="1"/>
</dbReference>
<dbReference type="InterPro" id="IPR020595">
    <property type="entry name" value="MnmG-rel_CS"/>
</dbReference>
<keyword evidence="8 11" id="KW-0520">NAD</keyword>
<dbReference type="HAMAP" id="MF_00129">
    <property type="entry name" value="MnmG_GidA"/>
    <property type="match status" value="1"/>
</dbReference>
<feature type="binding site" evidence="11">
    <location>
        <begin position="10"/>
        <end position="15"/>
    </location>
    <ligand>
        <name>FAD</name>
        <dbReference type="ChEBI" id="CHEBI:57692"/>
    </ligand>
</feature>
<dbReference type="PANTHER" id="PTHR11806">
    <property type="entry name" value="GLUCOSE INHIBITED DIVISION PROTEIN A"/>
    <property type="match status" value="1"/>
</dbReference>
<dbReference type="Gene3D" id="3.50.50.60">
    <property type="entry name" value="FAD/NAD(P)-binding domain"/>
    <property type="match status" value="2"/>
</dbReference>
<keyword evidence="5 11" id="KW-0285">Flavoprotein</keyword>
<dbReference type="SMART" id="SM01228">
    <property type="entry name" value="GIDA_assoc_3"/>
    <property type="match status" value="1"/>
</dbReference>
<comment type="subunit">
    <text evidence="9 11">Homodimer. Heterotetramer of two MnmE and two MnmG subunits.</text>
</comment>
<evidence type="ECO:0000256" key="8">
    <source>
        <dbReference type="ARBA" id="ARBA00023027"/>
    </source>
</evidence>
<dbReference type="AlphaFoldDB" id="A0A6S6S1V8"/>
<dbReference type="InterPro" id="IPR036188">
    <property type="entry name" value="FAD/NAD-bd_sf"/>
</dbReference>
<feature type="binding site" evidence="11">
    <location>
        <position position="367"/>
    </location>
    <ligand>
        <name>FAD</name>
        <dbReference type="ChEBI" id="CHEBI:57692"/>
    </ligand>
</feature>
<comment type="function">
    <text evidence="2 11">NAD-binding protein involved in the addition of a carboxymethylaminomethyl (cmnm) group at the wobble position (U34) of certain tRNAs, forming tRNA-cmnm(5)s(2)U34.</text>
</comment>
<feature type="binding site" evidence="11">
    <location>
        <position position="122"/>
    </location>
    <ligand>
        <name>FAD</name>
        <dbReference type="ChEBI" id="CHEBI:57692"/>
    </ligand>
</feature>
<dbReference type="SUPFAM" id="SSF51905">
    <property type="entry name" value="FAD/NAD(P)-binding domain"/>
    <property type="match status" value="1"/>
</dbReference>
<evidence type="ECO:0000256" key="5">
    <source>
        <dbReference type="ARBA" id="ARBA00022630"/>
    </source>
</evidence>
<keyword evidence="11" id="KW-0963">Cytoplasm</keyword>
<reference evidence="13 14" key="1">
    <citation type="submission" date="2019-12" db="EMBL/GenBank/DDBJ databases">
        <authorList>
            <person name="Santos-Garcia D."/>
            <person name="Santos-Garcia D."/>
            <person name="Santos-Garcia D."/>
        </authorList>
    </citation>
    <scope>NUCLEOTIDE SEQUENCE [LARGE SCALE GENOMIC DNA]</scope>
    <source>
        <strain evidence="13">PeMo</strain>
    </source>
</reference>
<dbReference type="PANTHER" id="PTHR11806:SF0">
    <property type="entry name" value="PROTEIN MTO1 HOMOLOG, MITOCHONDRIAL"/>
    <property type="match status" value="1"/>
</dbReference>
<gene>
    <name evidence="11 13" type="primary">mnmG</name>
    <name evidence="11" type="synonym">gidA</name>
    <name evidence="13" type="ORF">PEMO_0267</name>
</gene>
<dbReference type="Gene3D" id="1.10.150.570">
    <property type="entry name" value="GidA associated domain, C-terminal subdomain"/>
    <property type="match status" value="1"/>
</dbReference>
<comment type="subcellular location">
    <subcellularLocation>
        <location evidence="11">Cytoplasm</location>
    </subcellularLocation>
</comment>
<evidence type="ECO:0000256" key="6">
    <source>
        <dbReference type="ARBA" id="ARBA00022694"/>
    </source>
</evidence>
<dbReference type="PROSITE" id="PS01281">
    <property type="entry name" value="GIDA_2"/>
    <property type="match status" value="1"/>
</dbReference>
<dbReference type="InterPro" id="IPR049312">
    <property type="entry name" value="GIDA_C_N"/>
</dbReference>
<comment type="similarity">
    <text evidence="3 11">Belongs to the MnmG family.</text>
</comment>
<dbReference type="InterPro" id="IPR047001">
    <property type="entry name" value="MnmG_C_subdom"/>
</dbReference>
<evidence type="ECO:0000256" key="3">
    <source>
        <dbReference type="ARBA" id="ARBA00007653"/>
    </source>
</evidence>
<dbReference type="GO" id="GO:0030488">
    <property type="term" value="P:tRNA methylation"/>
    <property type="evidence" value="ECO:0007669"/>
    <property type="project" value="TreeGrafter"/>
</dbReference>
<dbReference type="GO" id="GO:0002098">
    <property type="term" value="P:tRNA wobble uridine modification"/>
    <property type="evidence" value="ECO:0007669"/>
    <property type="project" value="InterPro"/>
</dbReference>
<evidence type="ECO:0000313" key="14">
    <source>
        <dbReference type="Proteomes" id="UP000510842"/>
    </source>
</evidence>
<dbReference type="FunFam" id="3.50.50.60:FF:000002">
    <property type="entry name" value="tRNA uridine 5-carboxymethylaminomethyl modification enzyme MnmG"/>
    <property type="match status" value="1"/>
</dbReference>
<dbReference type="Pfam" id="PF01134">
    <property type="entry name" value="GIDA"/>
    <property type="match status" value="1"/>
</dbReference>
<dbReference type="GO" id="GO:0005829">
    <property type="term" value="C:cytosol"/>
    <property type="evidence" value="ECO:0007669"/>
    <property type="project" value="TreeGrafter"/>
</dbReference>
<name>A0A6S6S1V8_9GAMM</name>
<evidence type="ECO:0000259" key="12">
    <source>
        <dbReference type="SMART" id="SM01228"/>
    </source>
</evidence>
<keyword evidence="7 11" id="KW-0274">FAD</keyword>
<keyword evidence="6 11" id="KW-0819">tRNA processing</keyword>
<dbReference type="EMBL" id="LR744089">
    <property type="protein sequence ID" value="CAA3708704.1"/>
    <property type="molecule type" value="Genomic_DNA"/>
</dbReference>
<evidence type="ECO:0000256" key="10">
    <source>
        <dbReference type="ARBA" id="ARBA00031800"/>
    </source>
</evidence>
<dbReference type="InterPro" id="IPR002218">
    <property type="entry name" value="MnmG-rel"/>
</dbReference>
<evidence type="ECO:0000256" key="4">
    <source>
        <dbReference type="ARBA" id="ARBA00020461"/>
    </source>
</evidence>
<evidence type="ECO:0000256" key="1">
    <source>
        <dbReference type="ARBA" id="ARBA00001974"/>
    </source>
</evidence>
<dbReference type="InterPro" id="IPR004416">
    <property type="entry name" value="MnmG"/>
</dbReference>
<dbReference type="NCBIfam" id="TIGR00136">
    <property type="entry name" value="mnmG_gidA"/>
    <property type="match status" value="1"/>
</dbReference>
<dbReference type="PROSITE" id="PS01280">
    <property type="entry name" value="GIDA_1"/>
    <property type="match status" value="1"/>
</dbReference>
<evidence type="ECO:0000256" key="9">
    <source>
        <dbReference type="ARBA" id="ARBA00025948"/>
    </source>
</evidence>
<protein>
    <recommendedName>
        <fullName evidence="4 11">tRNA uridine 5-carboxymethylaminomethyl modification enzyme MnmG</fullName>
    </recommendedName>
    <alternativeName>
        <fullName evidence="10 11">Glucose-inhibited division protein A</fullName>
    </alternativeName>
</protein>
<evidence type="ECO:0000256" key="2">
    <source>
        <dbReference type="ARBA" id="ARBA00003717"/>
    </source>
</evidence>
<dbReference type="InterPro" id="IPR044920">
    <property type="entry name" value="MnmG_C_subdom_sf"/>
</dbReference>
<evidence type="ECO:0000256" key="7">
    <source>
        <dbReference type="ARBA" id="ARBA00022827"/>
    </source>
</evidence>
<dbReference type="RefSeq" id="WP_180824969.1">
    <property type="nucleotide sequence ID" value="NZ_LR744089.1"/>
</dbReference>
<proteinExistence type="inferred from homology"/>
<organism evidence="13 14">
    <name type="scientific">Candidatus Portiera aleyrodidarum</name>
    <name type="common">primary endosymbiont of Bemisia tabaci</name>
    <dbReference type="NCBI Taxonomy" id="91844"/>
    <lineage>
        <taxon>Bacteria</taxon>
        <taxon>Pseudomonadati</taxon>
        <taxon>Pseudomonadota</taxon>
        <taxon>Gammaproteobacteria</taxon>
        <taxon>Candidatus Johnevansiales</taxon>
        <taxon>Candidatus Johnevansiaceae</taxon>
        <taxon>Candidatus Portiera</taxon>
    </lineage>
</organism>
<dbReference type="Proteomes" id="UP000510842">
    <property type="component" value="Chromosome"/>
</dbReference>
<dbReference type="Gene3D" id="1.10.10.1800">
    <property type="entry name" value="tRNA uridine 5-carboxymethylaminomethyl modification enzyme MnmG/GidA"/>
    <property type="match status" value="1"/>
</dbReference>
<evidence type="ECO:0000256" key="11">
    <source>
        <dbReference type="HAMAP-Rule" id="MF_00129"/>
    </source>
</evidence>
<feature type="domain" description="tRNA uridine 5-carboxymethylaminomethyl modification enzyme C-terminal subdomain" evidence="12">
    <location>
        <begin position="528"/>
        <end position="598"/>
    </location>
</feature>
<dbReference type="GO" id="GO:0050660">
    <property type="term" value="F:flavin adenine dinucleotide binding"/>
    <property type="evidence" value="ECO:0007669"/>
    <property type="project" value="UniProtKB-UniRule"/>
</dbReference>
<dbReference type="InterPro" id="IPR026904">
    <property type="entry name" value="MnmG_C"/>
</dbReference>
<dbReference type="InterPro" id="IPR040131">
    <property type="entry name" value="MnmG_N"/>
</dbReference>
<feature type="binding site" evidence="11">
    <location>
        <position position="177"/>
    </location>
    <ligand>
        <name>FAD</name>
        <dbReference type="ChEBI" id="CHEBI:57692"/>
    </ligand>
</feature>
<dbReference type="Pfam" id="PF21680">
    <property type="entry name" value="GIDA_C_1st"/>
    <property type="match status" value="1"/>
</dbReference>
<evidence type="ECO:0000313" key="13">
    <source>
        <dbReference type="EMBL" id="CAA3708704.1"/>
    </source>
</evidence>
<accession>A0A6S6S1V8</accession>
<feature type="binding site" evidence="11">
    <location>
        <begin position="270"/>
        <end position="284"/>
    </location>
    <ligand>
        <name>NAD(+)</name>
        <dbReference type="ChEBI" id="CHEBI:57540"/>
    </ligand>
</feature>
<keyword evidence="14" id="KW-1185">Reference proteome</keyword>
<sequence>MNIYEIIVVGGGHAGIEASLAASKIGVKTLLLTDNVETIGNFSCNPSIGGIGKSQIVKEIDALGGIMALATDYSGIQCRILNNSKGPAVRSTRIQIDRNLYKIFIKKVIQKQKNLKVIQQTVIDLIIKNNKVKGIITSEGICFYSKKVILCNGTFLGGKIYIGLNKFIGGRINDNNSNILAQKIKELPFKISRLKTGTPPRIDAKSINICKLEKQTGIIPIPNMSFFYIEKKKIKQVNCFITYTNEYTHDIVINNIYKSPIFTGKIQGIGPRYCPSIEDKIYNFSNRKRHQIFLEPENLKFNEVYPNGISTILPFNLQKKLIKSISGLEKSYITRPGYAIEYYYIDPRDLYPTLETKFIKNLYFAGQINGTTGYEEAAAQGLIAGINASINIKGLEKWYPKRNQSYIGVMIDDLINKGTNEPYRMFTSRSEYRLLLREDNADLRLTEIGYKLGLIKNYRYFYYIQKSKKLEQEINRLKKFVIIQNKHIKNKLKNNVIICVKYIDLVRYIKFVDKKLPKEIIEQIKIQIKYKGYIERQKKEVKNMKKYEKILLPNKFELNGIGLAKEIYQKLKEEKIKTLADIKRISGVTPAAISIILFYLKKLKNNKL</sequence>